<dbReference type="PROSITE" id="PS50893">
    <property type="entry name" value="ABC_TRANSPORTER_2"/>
    <property type="match status" value="1"/>
</dbReference>
<reference evidence="11" key="1">
    <citation type="submission" date="2022-11" db="UniProtKB">
        <authorList>
            <consortium name="WormBaseParasite"/>
        </authorList>
    </citation>
    <scope>IDENTIFICATION</scope>
</reference>
<dbReference type="GO" id="GO:0009636">
    <property type="term" value="P:response to toxic substance"/>
    <property type="evidence" value="ECO:0007669"/>
    <property type="project" value="UniProtKB-ARBA"/>
</dbReference>
<evidence type="ECO:0000259" key="9">
    <source>
        <dbReference type="PROSITE" id="PS50893"/>
    </source>
</evidence>
<keyword evidence="10" id="KW-1185">Reference proteome</keyword>
<keyword evidence="3" id="KW-0812">Transmembrane</keyword>
<evidence type="ECO:0000313" key="10">
    <source>
        <dbReference type="Proteomes" id="UP000887577"/>
    </source>
</evidence>
<proteinExistence type="inferred from homology"/>
<dbReference type="Proteomes" id="UP000887577">
    <property type="component" value="Unplaced"/>
</dbReference>
<dbReference type="InterPro" id="IPR039421">
    <property type="entry name" value="Type_1_exporter"/>
</dbReference>
<dbReference type="CDD" id="cd03249">
    <property type="entry name" value="ABC_MTABC3_MDL1_MDL2"/>
    <property type="match status" value="1"/>
</dbReference>
<dbReference type="InterPro" id="IPR003593">
    <property type="entry name" value="AAA+_ATPase"/>
</dbReference>
<evidence type="ECO:0000256" key="4">
    <source>
        <dbReference type="ARBA" id="ARBA00022737"/>
    </source>
</evidence>
<protein>
    <submittedName>
        <fullName evidence="11">ABC transporter domain-containing protein</fullName>
    </submittedName>
</protein>
<dbReference type="InterPro" id="IPR003439">
    <property type="entry name" value="ABC_transporter-like_ATP-bd"/>
</dbReference>
<dbReference type="WBParaSite" id="PSU_v2.g4327.t1">
    <property type="protein sequence ID" value="PSU_v2.g4327.t1"/>
    <property type="gene ID" value="PSU_v2.g4327"/>
</dbReference>
<evidence type="ECO:0000256" key="6">
    <source>
        <dbReference type="ARBA" id="ARBA00022840"/>
    </source>
</evidence>
<dbReference type="GO" id="GO:0042626">
    <property type="term" value="F:ATPase-coupled transmembrane transporter activity"/>
    <property type="evidence" value="ECO:0007669"/>
    <property type="project" value="TreeGrafter"/>
</dbReference>
<dbReference type="PROSITE" id="PS00211">
    <property type="entry name" value="ABC_TRANSPORTER_1"/>
    <property type="match status" value="1"/>
</dbReference>
<dbReference type="InterPro" id="IPR036640">
    <property type="entry name" value="ABC1_TM_sf"/>
</dbReference>
<dbReference type="PANTHER" id="PTHR24221">
    <property type="entry name" value="ATP-BINDING CASSETTE SUB-FAMILY B"/>
    <property type="match status" value="1"/>
</dbReference>
<keyword evidence="8" id="KW-0472">Membrane</keyword>
<dbReference type="Pfam" id="PF00005">
    <property type="entry name" value="ABC_tran"/>
    <property type="match status" value="1"/>
</dbReference>
<name>A0A914YWI1_9BILA</name>
<dbReference type="GO" id="GO:0016887">
    <property type="term" value="F:ATP hydrolysis activity"/>
    <property type="evidence" value="ECO:0007669"/>
    <property type="project" value="InterPro"/>
</dbReference>
<dbReference type="InterPro" id="IPR027417">
    <property type="entry name" value="P-loop_NTPase"/>
</dbReference>
<dbReference type="AlphaFoldDB" id="A0A914YWI1"/>
<keyword evidence="5" id="KW-0547">Nucleotide-binding</keyword>
<organism evidence="10 11">
    <name type="scientific">Panagrolaimus superbus</name>
    <dbReference type="NCBI Taxonomy" id="310955"/>
    <lineage>
        <taxon>Eukaryota</taxon>
        <taxon>Metazoa</taxon>
        <taxon>Ecdysozoa</taxon>
        <taxon>Nematoda</taxon>
        <taxon>Chromadorea</taxon>
        <taxon>Rhabditida</taxon>
        <taxon>Tylenchina</taxon>
        <taxon>Panagrolaimomorpha</taxon>
        <taxon>Panagrolaimoidea</taxon>
        <taxon>Panagrolaimidae</taxon>
        <taxon>Panagrolaimus</taxon>
    </lineage>
</organism>
<evidence type="ECO:0000256" key="8">
    <source>
        <dbReference type="ARBA" id="ARBA00023136"/>
    </source>
</evidence>
<keyword evidence="6" id="KW-0067">ATP-binding</keyword>
<comment type="subcellular location">
    <subcellularLocation>
        <location evidence="1">Membrane</location>
        <topology evidence="1">Multi-pass membrane protein</topology>
    </subcellularLocation>
</comment>
<feature type="domain" description="ABC transporter" evidence="9">
    <location>
        <begin position="82"/>
        <end position="319"/>
    </location>
</feature>
<keyword evidence="7" id="KW-1133">Transmembrane helix</keyword>
<dbReference type="PANTHER" id="PTHR24221:SF243">
    <property type="entry name" value="P-GLYCOPROTEIN RELATED"/>
    <property type="match status" value="1"/>
</dbReference>
<dbReference type="FunFam" id="3.40.50.300:FF:001370">
    <property type="entry name" value="p-GlycoProtein related"/>
    <property type="match status" value="1"/>
</dbReference>
<evidence type="ECO:0000313" key="11">
    <source>
        <dbReference type="WBParaSite" id="PSU_v2.g4327.t1"/>
    </source>
</evidence>
<comment type="similarity">
    <text evidence="2">Belongs to the ABC transporter superfamily. ABCB family. Multidrug resistance exporter (TC 3.A.1.201) subfamily.</text>
</comment>
<keyword evidence="4" id="KW-0677">Repeat</keyword>
<dbReference type="GO" id="GO:0005524">
    <property type="term" value="F:ATP binding"/>
    <property type="evidence" value="ECO:0007669"/>
    <property type="project" value="UniProtKB-KW"/>
</dbReference>
<sequence length="324" mass="35340">MLAVCYALGIHIISVGQKSASDTFQAVTVMLLASVAIMNSASYFPEFVKANSSAKLLFAMIFRKPITGDSSVGEKVEIRGNIFFESVKFTYPQKPAQPVMVDLNFTAIRGQTVALVGPSGTGKSTIISMLERFYDVTGGHLRIDGKDVRQLSLDHLRTQMALVGQEPRLFAGTIRDNVCFGVKGQVTEEQIQNALTLANAQRFISNLPAGIDTEVGEKGTQMSGGQKQRIAIARALVRDPKILLLDEATSALDSESERAVQEALDKAREGRTCITIAHRLSSIQNSDVILYIENGRVEESGSHNALMARKGKYFELIKKQDLNG</sequence>
<evidence type="ECO:0000256" key="2">
    <source>
        <dbReference type="ARBA" id="ARBA00007577"/>
    </source>
</evidence>
<dbReference type="GO" id="GO:0016020">
    <property type="term" value="C:membrane"/>
    <property type="evidence" value="ECO:0007669"/>
    <property type="project" value="UniProtKB-SubCell"/>
</dbReference>
<dbReference type="InterPro" id="IPR017871">
    <property type="entry name" value="ABC_transporter-like_CS"/>
</dbReference>
<evidence type="ECO:0000256" key="7">
    <source>
        <dbReference type="ARBA" id="ARBA00022989"/>
    </source>
</evidence>
<dbReference type="Gene3D" id="3.40.50.300">
    <property type="entry name" value="P-loop containing nucleotide triphosphate hydrolases"/>
    <property type="match status" value="1"/>
</dbReference>
<accession>A0A914YWI1</accession>
<dbReference type="SUPFAM" id="SSF52540">
    <property type="entry name" value="P-loop containing nucleoside triphosphate hydrolases"/>
    <property type="match status" value="1"/>
</dbReference>
<evidence type="ECO:0000256" key="5">
    <source>
        <dbReference type="ARBA" id="ARBA00022741"/>
    </source>
</evidence>
<dbReference type="Gene3D" id="1.20.1560.10">
    <property type="entry name" value="ABC transporter type 1, transmembrane domain"/>
    <property type="match status" value="1"/>
</dbReference>
<dbReference type="SMART" id="SM00382">
    <property type="entry name" value="AAA"/>
    <property type="match status" value="1"/>
</dbReference>
<evidence type="ECO:0000256" key="3">
    <source>
        <dbReference type="ARBA" id="ARBA00022692"/>
    </source>
</evidence>
<evidence type="ECO:0000256" key="1">
    <source>
        <dbReference type="ARBA" id="ARBA00004141"/>
    </source>
</evidence>